<comment type="caution">
    <text evidence="2">The sequence shown here is derived from an EMBL/GenBank/DDBJ whole genome shotgun (WGS) entry which is preliminary data.</text>
</comment>
<dbReference type="VEuPathDB" id="FungiDB:RhiirA1_438178"/>
<name>A0A2N1N9T3_9GLOM</name>
<protein>
    <submittedName>
        <fullName evidence="2">Uncharacterized protein</fullName>
    </submittedName>
</protein>
<feature type="coiled-coil region" evidence="1">
    <location>
        <begin position="5"/>
        <end position="46"/>
    </location>
</feature>
<dbReference type="VEuPathDB" id="FungiDB:FUN_001100"/>
<accession>A0A2N1N9T3</accession>
<evidence type="ECO:0000313" key="2">
    <source>
        <dbReference type="EMBL" id="PKK70695.1"/>
    </source>
</evidence>
<dbReference type="AlphaFoldDB" id="A0A2N1N9T3"/>
<proteinExistence type="predicted"/>
<gene>
    <name evidence="2" type="ORF">RhiirC2_849703</name>
</gene>
<reference evidence="2 3" key="1">
    <citation type="submission" date="2016-04" db="EMBL/GenBank/DDBJ databases">
        <title>Genome analyses suggest a sexual origin of heterokaryosis in a supposedly ancient asexual fungus.</title>
        <authorList>
            <person name="Ropars J."/>
            <person name="Sedzielewska K."/>
            <person name="Noel J."/>
            <person name="Charron P."/>
            <person name="Farinelli L."/>
            <person name="Marton T."/>
            <person name="Kruger M."/>
            <person name="Pelin A."/>
            <person name="Brachmann A."/>
            <person name="Corradi N."/>
        </authorList>
    </citation>
    <scope>NUCLEOTIDE SEQUENCE [LARGE SCALE GENOMIC DNA]</scope>
    <source>
        <strain evidence="2 3">C2</strain>
    </source>
</reference>
<keyword evidence="1" id="KW-0175">Coiled coil</keyword>
<dbReference type="EMBL" id="LLXL01000587">
    <property type="protein sequence ID" value="PKK70695.1"/>
    <property type="molecule type" value="Genomic_DNA"/>
</dbReference>
<evidence type="ECO:0000256" key="1">
    <source>
        <dbReference type="SAM" id="Coils"/>
    </source>
</evidence>
<reference evidence="2 3" key="2">
    <citation type="submission" date="2017-10" db="EMBL/GenBank/DDBJ databases">
        <title>Extensive intraspecific genome diversity in a model arbuscular mycorrhizal fungus.</title>
        <authorList>
            <person name="Chen E.C.H."/>
            <person name="Morin E."/>
            <person name="Baudet D."/>
            <person name="Noel J."/>
            <person name="Ndikumana S."/>
            <person name="Charron P."/>
            <person name="St-Onge C."/>
            <person name="Giorgi J."/>
            <person name="Grigoriev I.V."/>
            <person name="Roux C."/>
            <person name="Martin F.M."/>
            <person name="Corradi N."/>
        </authorList>
    </citation>
    <scope>NUCLEOTIDE SEQUENCE [LARGE SCALE GENOMIC DNA]</scope>
    <source>
        <strain evidence="2 3">C2</strain>
    </source>
</reference>
<dbReference type="VEuPathDB" id="FungiDB:RhiirFUN_019645"/>
<evidence type="ECO:0000313" key="3">
    <source>
        <dbReference type="Proteomes" id="UP000233469"/>
    </source>
</evidence>
<dbReference type="VEuPathDB" id="FungiDB:RhiirA1_503231"/>
<organism evidence="2 3">
    <name type="scientific">Rhizophagus irregularis</name>
    <dbReference type="NCBI Taxonomy" id="588596"/>
    <lineage>
        <taxon>Eukaryota</taxon>
        <taxon>Fungi</taxon>
        <taxon>Fungi incertae sedis</taxon>
        <taxon>Mucoromycota</taxon>
        <taxon>Glomeromycotina</taxon>
        <taxon>Glomeromycetes</taxon>
        <taxon>Glomerales</taxon>
        <taxon>Glomeraceae</taxon>
        <taxon>Rhizophagus</taxon>
    </lineage>
</organism>
<sequence>MSLNLELLEQRIANLEAKKDELKGENAELKNENVKLKQIIEKNVRRDAENAKHKCDISAENAKLKAELAKLRYDFDSSNLTKPQQPQHVTNVQNLCSVEEYISLAKPKRRFTLNDIPDLMRHLRKALVMGLGRRIGKRNCCMNQLPRTYLAGVSNETTSSVIKDKKSQSHKKRQAENIVQDVFDFTATSVPEKNHMTEISMTARHEKSDMDNPPNILQNLACLIQKAWDEKDEAILANQKELLCWCSYIIEFNKKITEFMTEYKIGEKKAKGMIYDNLIKLLRPGAKRNTLLKQTQKNPNTELPDDWDGTIIDFEEDILIDQDNVLEEQAKPLVLVAQAELEKIGCQDKGGAPIHQPETLYDSEDFDYYGINDETLCPLCKLDYDDEEGINETGYEPWQLSEDCFLINSKPENKVSYLSFSEQCEEKGSITFEAKLDPELIIKSVLKYFPYLNFGNSFKGIDNYDFTSLQP</sequence>
<dbReference type="Proteomes" id="UP000233469">
    <property type="component" value="Unassembled WGS sequence"/>
</dbReference>
<dbReference type="VEuPathDB" id="FungiDB:FUN_022951"/>